<name>A0ACC1HIL1_9FUNG</name>
<keyword evidence="2" id="KW-1185">Reference proteome</keyword>
<gene>
    <name evidence="1" type="primary">SDS23_2</name>
    <name evidence="1" type="ORF">EV182_008442</name>
</gene>
<evidence type="ECO:0000313" key="2">
    <source>
        <dbReference type="Proteomes" id="UP001145114"/>
    </source>
</evidence>
<feature type="non-terminal residue" evidence="1">
    <location>
        <position position="170"/>
    </location>
</feature>
<feature type="non-terminal residue" evidence="1">
    <location>
        <position position="1"/>
    </location>
</feature>
<sequence length="170" mass="18735">DENRTLIGNLSLGDVKYLIRKQYRHLLYGTALSLVQMVRYQQGIEEGKDRIPVFGVRPNATLRHIITKLHATGSHRIWVTTDESSMIPASMPFSSQPNVLLPTAAISASFGGSPNFPFSSTSGNASTASGLNYRRHSLVIPNSQPSIKARTEWNRRVSFSGQFDDAVCSV</sequence>
<proteinExistence type="predicted"/>
<evidence type="ECO:0000313" key="1">
    <source>
        <dbReference type="EMBL" id="KAJ1676312.1"/>
    </source>
</evidence>
<dbReference type="Proteomes" id="UP001145114">
    <property type="component" value="Unassembled WGS sequence"/>
</dbReference>
<protein>
    <submittedName>
        <fullName evidence="1">Cell separation during budding</fullName>
    </submittedName>
</protein>
<comment type="caution">
    <text evidence="1">The sequence shown here is derived from an EMBL/GenBank/DDBJ whole genome shotgun (WGS) entry which is preliminary data.</text>
</comment>
<accession>A0ACC1HIL1</accession>
<reference evidence="1" key="1">
    <citation type="submission" date="2022-06" db="EMBL/GenBank/DDBJ databases">
        <title>Phylogenomic reconstructions and comparative analyses of Kickxellomycotina fungi.</title>
        <authorList>
            <person name="Reynolds N.K."/>
            <person name="Stajich J.E."/>
            <person name="Barry K."/>
            <person name="Grigoriev I.V."/>
            <person name="Crous P."/>
            <person name="Smith M.E."/>
        </authorList>
    </citation>
    <scope>NUCLEOTIDE SEQUENCE</scope>
    <source>
        <strain evidence="1">RSA 2271</strain>
    </source>
</reference>
<organism evidence="1 2">
    <name type="scientific">Spiromyces aspiralis</name>
    <dbReference type="NCBI Taxonomy" id="68401"/>
    <lineage>
        <taxon>Eukaryota</taxon>
        <taxon>Fungi</taxon>
        <taxon>Fungi incertae sedis</taxon>
        <taxon>Zoopagomycota</taxon>
        <taxon>Kickxellomycotina</taxon>
        <taxon>Kickxellomycetes</taxon>
        <taxon>Kickxellales</taxon>
        <taxon>Kickxellaceae</taxon>
        <taxon>Spiromyces</taxon>
    </lineage>
</organism>
<dbReference type="EMBL" id="JAMZIH010004339">
    <property type="protein sequence ID" value="KAJ1676312.1"/>
    <property type="molecule type" value="Genomic_DNA"/>
</dbReference>